<protein>
    <submittedName>
        <fullName evidence="1">Uncharacterized protein</fullName>
    </submittedName>
</protein>
<evidence type="ECO:0000313" key="1">
    <source>
        <dbReference type="EMBL" id="GFS52621.1"/>
    </source>
</evidence>
<dbReference type="Proteomes" id="UP000887013">
    <property type="component" value="Unassembled WGS sequence"/>
</dbReference>
<gene>
    <name evidence="1" type="ORF">NPIL_662181</name>
</gene>
<comment type="caution">
    <text evidence="1">The sequence shown here is derived from an EMBL/GenBank/DDBJ whole genome shotgun (WGS) entry which is preliminary data.</text>
</comment>
<reference evidence="1" key="1">
    <citation type="submission" date="2020-08" db="EMBL/GenBank/DDBJ databases">
        <title>Multicomponent nature underlies the extraordinary mechanical properties of spider dragline silk.</title>
        <authorList>
            <person name="Kono N."/>
            <person name="Nakamura H."/>
            <person name="Mori M."/>
            <person name="Yoshida Y."/>
            <person name="Ohtoshi R."/>
            <person name="Malay A.D."/>
            <person name="Moran D.A.P."/>
            <person name="Tomita M."/>
            <person name="Numata K."/>
            <person name="Arakawa K."/>
        </authorList>
    </citation>
    <scope>NUCLEOTIDE SEQUENCE</scope>
</reference>
<proteinExistence type="predicted"/>
<dbReference type="EMBL" id="BMAW01045954">
    <property type="protein sequence ID" value="GFS52621.1"/>
    <property type="molecule type" value="Genomic_DNA"/>
</dbReference>
<dbReference type="AlphaFoldDB" id="A0A8X6IMY3"/>
<keyword evidence="2" id="KW-1185">Reference proteome</keyword>
<accession>A0A8X6IMY3</accession>
<evidence type="ECO:0000313" key="2">
    <source>
        <dbReference type="Proteomes" id="UP000887013"/>
    </source>
</evidence>
<organism evidence="1 2">
    <name type="scientific">Nephila pilipes</name>
    <name type="common">Giant wood spider</name>
    <name type="synonym">Nephila maculata</name>
    <dbReference type="NCBI Taxonomy" id="299642"/>
    <lineage>
        <taxon>Eukaryota</taxon>
        <taxon>Metazoa</taxon>
        <taxon>Ecdysozoa</taxon>
        <taxon>Arthropoda</taxon>
        <taxon>Chelicerata</taxon>
        <taxon>Arachnida</taxon>
        <taxon>Araneae</taxon>
        <taxon>Araneomorphae</taxon>
        <taxon>Entelegynae</taxon>
        <taxon>Araneoidea</taxon>
        <taxon>Nephilidae</taxon>
        <taxon>Nephila</taxon>
    </lineage>
</organism>
<sequence>MLTTVSQCKEKFTILLPSGDDCGCCLIRNDILSLSVVKAPKGSKGEDFQVHLRLQFILLERYRRHREMPPQVPETQSERYASKEHTYNSVSKRSITQIYKKVQEEINYVLVALNWYYYQPLKHIYANAKNFEALTGDKPFLQTTNN</sequence>
<name>A0A8X6IMY3_NEPPI</name>